<dbReference type="Pfam" id="PF17676">
    <property type="entry name" value="Peptidase_S66C"/>
    <property type="match status" value="1"/>
</dbReference>
<keyword evidence="3" id="KW-0645">Protease</keyword>
<feature type="active site" description="Charge relay system" evidence="6">
    <location>
        <position position="280"/>
    </location>
</feature>
<evidence type="ECO:0000259" key="7">
    <source>
        <dbReference type="Pfam" id="PF02016"/>
    </source>
</evidence>
<dbReference type="PANTHER" id="PTHR30237">
    <property type="entry name" value="MURAMOYLTETRAPEPTIDE CARBOXYPEPTIDASE"/>
    <property type="match status" value="1"/>
</dbReference>
<comment type="caution">
    <text evidence="9">The sequence shown here is derived from an EMBL/GenBank/DDBJ whole genome shotgun (WGS) entry which is preliminary data.</text>
</comment>
<evidence type="ECO:0000256" key="3">
    <source>
        <dbReference type="ARBA" id="ARBA00022670"/>
    </source>
</evidence>
<keyword evidence="4" id="KW-0378">Hydrolase</keyword>
<keyword evidence="10" id="KW-1185">Reference proteome</keyword>
<dbReference type="Gene3D" id="3.40.50.10740">
    <property type="entry name" value="Class I glutamine amidotransferase-like"/>
    <property type="match status" value="1"/>
</dbReference>
<name>A0A937K5U8_9CLOT</name>
<dbReference type="InterPro" id="IPR040921">
    <property type="entry name" value="Peptidase_S66C"/>
</dbReference>
<feature type="domain" description="LD-carboxypeptidase C-terminal" evidence="8">
    <location>
        <begin position="179"/>
        <end position="295"/>
    </location>
</feature>
<dbReference type="Gene3D" id="3.50.30.60">
    <property type="entry name" value="LD-carboxypeptidase A C-terminal domain-like"/>
    <property type="match status" value="1"/>
</dbReference>
<dbReference type="InterPro" id="IPR040449">
    <property type="entry name" value="Peptidase_S66_N"/>
</dbReference>
<evidence type="ECO:0000313" key="9">
    <source>
        <dbReference type="EMBL" id="MBL4932790.1"/>
    </source>
</evidence>
<evidence type="ECO:0000259" key="8">
    <source>
        <dbReference type="Pfam" id="PF17676"/>
    </source>
</evidence>
<comment type="similarity">
    <text evidence="1">Belongs to the peptidase S66 family.</text>
</comment>
<dbReference type="AlphaFoldDB" id="A0A937K5U8"/>
<feature type="active site" description="Nucleophile" evidence="6">
    <location>
        <position position="109"/>
    </location>
</feature>
<evidence type="ECO:0000256" key="6">
    <source>
        <dbReference type="PIRSR" id="PIRSR028757-1"/>
    </source>
</evidence>
<gene>
    <name evidence="9" type="ORF">JK634_13330</name>
</gene>
<dbReference type="InterPro" id="IPR029062">
    <property type="entry name" value="Class_I_gatase-like"/>
</dbReference>
<evidence type="ECO:0000313" key="10">
    <source>
        <dbReference type="Proteomes" id="UP000623681"/>
    </source>
</evidence>
<dbReference type="PIRSF" id="PIRSF028757">
    <property type="entry name" value="LD-carboxypeptidase"/>
    <property type="match status" value="1"/>
</dbReference>
<evidence type="ECO:0000256" key="1">
    <source>
        <dbReference type="ARBA" id="ARBA00010233"/>
    </source>
</evidence>
<dbReference type="CDD" id="cd07025">
    <property type="entry name" value="Peptidase_S66"/>
    <property type="match status" value="1"/>
</dbReference>
<reference evidence="9" key="1">
    <citation type="submission" date="2021-01" db="EMBL/GenBank/DDBJ databases">
        <title>Genome public.</title>
        <authorList>
            <person name="Liu C."/>
            <person name="Sun Q."/>
        </authorList>
    </citation>
    <scope>NUCLEOTIDE SEQUENCE</scope>
    <source>
        <strain evidence="9">YIM B02565</strain>
    </source>
</reference>
<accession>A0A937K5U8</accession>
<evidence type="ECO:0000256" key="4">
    <source>
        <dbReference type="ARBA" id="ARBA00022801"/>
    </source>
</evidence>
<dbReference type="GO" id="GO:0004180">
    <property type="term" value="F:carboxypeptidase activity"/>
    <property type="evidence" value="ECO:0007669"/>
    <property type="project" value="UniProtKB-KW"/>
</dbReference>
<evidence type="ECO:0000256" key="2">
    <source>
        <dbReference type="ARBA" id="ARBA00022645"/>
    </source>
</evidence>
<dbReference type="RefSeq" id="WP_202768177.1">
    <property type="nucleotide sequence ID" value="NZ_JAESWA010000023.1"/>
</dbReference>
<dbReference type="SUPFAM" id="SSF141986">
    <property type="entry name" value="LD-carboxypeptidase A C-terminal domain-like"/>
    <property type="match status" value="1"/>
</dbReference>
<evidence type="ECO:0000256" key="5">
    <source>
        <dbReference type="ARBA" id="ARBA00022825"/>
    </source>
</evidence>
<sequence length="310" mass="34032">MVKPKTLKKGDTVGIVSPATGVDKSHIWRSIKTFESWGLKVKVGKHAYDNYYYLAGTDDDRAEDLNEFFADTSINAIFCSQGGYGSPRIVNALDYDMIRKNPKIFIGYSDITALHLAIYKKTGLTTFHGPSATGIYGEYATEYRLRYLYKALFSEEPIGQIKMADQDKYLVKVTKGRASGKTIGGNLSLICELIGTPYEIDTKGKMLFFEEVGSDIQDIDSRLTQLLNTGKLQSAAGIIIGECTDCETDVFDKGRSLENLIFDRIGNLGIPAIWGLPIGHTHDLATIPIGVNASLDAAKGEFSILETATI</sequence>
<proteinExistence type="inferred from homology"/>
<keyword evidence="5" id="KW-0720">Serine protease</keyword>
<keyword evidence="2" id="KW-0121">Carboxypeptidase</keyword>
<dbReference type="GO" id="GO:0008236">
    <property type="term" value="F:serine-type peptidase activity"/>
    <property type="evidence" value="ECO:0007669"/>
    <property type="project" value="UniProtKB-KW"/>
</dbReference>
<dbReference type="Pfam" id="PF02016">
    <property type="entry name" value="Peptidase_S66"/>
    <property type="match status" value="1"/>
</dbReference>
<dbReference type="InterPro" id="IPR027461">
    <property type="entry name" value="Carboxypeptidase_A_C_sf"/>
</dbReference>
<dbReference type="Proteomes" id="UP000623681">
    <property type="component" value="Unassembled WGS sequence"/>
</dbReference>
<dbReference type="InterPro" id="IPR027478">
    <property type="entry name" value="LdcA_N"/>
</dbReference>
<dbReference type="EMBL" id="JAESWA010000023">
    <property type="protein sequence ID" value="MBL4932790.1"/>
    <property type="molecule type" value="Genomic_DNA"/>
</dbReference>
<protein>
    <submittedName>
        <fullName evidence="9">LD-carboxypeptidase</fullName>
    </submittedName>
</protein>
<feature type="domain" description="LD-carboxypeptidase N-terminal" evidence="7">
    <location>
        <begin position="13"/>
        <end position="129"/>
    </location>
</feature>
<feature type="active site" description="Charge relay system" evidence="6">
    <location>
        <position position="210"/>
    </location>
</feature>
<dbReference type="PANTHER" id="PTHR30237:SF2">
    <property type="entry name" value="MUREIN TETRAPEPTIDE CARBOXYPEPTIDASE"/>
    <property type="match status" value="1"/>
</dbReference>
<dbReference type="GO" id="GO:0006508">
    <property type="term" value="P:proteolysis"/>
    <property type="evidence" value="ECO:0007669"/>
    <property type="project" value="UniProtKB-KW"/>
</dbReference>
<dbReference type="InterPro" id="IPR003507">
    <property type="entry name" value="S66_fam"/>
</dbReference>
<organism evidence="9 10">
    <name type="scientific">Clostridium paridis</name>
    <dbReference type="NCBI Taxonomy" id="2803863"/>
    <lineage>
        <taxon>Bacteria</taxon>
        <taxon>Bacillati</taxon>
        <taxon>Bacillota</taxon>
        <taxon>Clostridia</taxon>
        <taxon>Eubacteriales</taxon>
        <taxon>Clostridiaceae</taxon>
        <taxon>Clostridium</taxon>
    </lineage>
</organism>
<dbReference type="SUPFAM" id="SSF52317">
    <property type="entry name" value="Class I glutamine amidotransferase-like"/>
    <property type="match status" value="1"/>
</dbReference>